<evidence type="ECO:0000313" key="1">
    <source>
        <dbReference type="EMBL" id="JAH69314.1"/>
    </source>
</evidence>
<dbReference type="EMBL" id="GBXM01039263">
    <property type="protein sequence ID" value="JAH69314.1"/>
    <property type="molecule type" value="Transcribed_RNA"/>
</dbReference>
<sequence length="19" mass="2216">MVDKRHYTLDNFAGKSVFS</sequence>
<proteinExistence type="predicted"/>
<protein>
    <submittedName>
        <fullName evidence="1">Uncharacterized protein</fullName>
    </submittedName>
</protein>
<reference evidence="1" key="2">
    <citation type="journal article" date="2015" name="Fish Shellfish Immunol.">
        <title>Early steps in the European eel (Anguilla anguilla)-Vibrio vulnificus interaction in the gills: Role of the RtxA13 toxin.</title>
        <authorList>
            <person name="Callol A."/>
            <person name="Pajuelo D."/>
            <person name="Ebbesson L."/>
            <person name="Teles M."/>
            <person name="MacKenzie S."/>
            <person name="Amaro C."/>
        </authorList>
    </citation>
    <scope>NUCLEOTIDE SEQUENCE</scope>
</reference>
<organism evidence="1">
    <name type="scientific">Anguilla anguilla</name>
    <name type="common">European freshwater eel</name>
    <name type="synonym">Muraena anguilla</name>
    <dbReference type="NCBI Taxonomy" id="7936"/>
    <lineage>
        <taxon>Eukaryota</taxon>
        <taxon>Metazoa</taxon>
        <taxon>Chordata</taxon>
        <taxon>Craniata</taxon>
        <taxon>Vertebrata</taxon>
        <taxon>Euteleostomi</taxon>
        <taxon>Actinopterygii</taxon>
        <taxon>Neopterygii</taxon>
        <taxon>Teleostei</taxon>
        <taxon>Anguilliformes</taxon>
        <taxon>Anguillidae</taxon>
        <taxon>Anguilla</taxon>
    </lineage>
</organism>
<reference evidence="1" key="1">
    <citation type="submission" date="2014-11" db="EMBL/GenBank/DDBJ databases">
        <authorList>
            <person name="Amaro Gonzalez C."/>
        </authorList>
    </citation>
    <scope>NUCLEOTIDE SEQUENCE</scope>
</reference>
<accession>A0A0E9UTY7</accession>
<name>A0A0E9UTY7_ANGAN</name>
<dbReference type="AlphaFoldDB" id="A0A0E9UTY7"/>